<organism evidence="5 6">
    <name type="scientific">Mortierella alpina</name>
    <name type="common">Oleaginous fungus</name>
    <name type="synonym">Mortierella renispora</name>
    <dbReference type="NCBI Taxonomy" id="64518"/>
    <lineage>
        <taxon>Eukaryota</taxon>
        <taxon>Fungi</taxon>
        <taxon>Fungi incertae sedis</taxon>
        <taxon>Mucoromycota</taxon>
        <taxon>Mortierellomycotina</taxon>
        <taxon>Mortierellomycetes</taxon>
        <taxon>Mortierellales</taxon>
        <taxon>Mortierellaceae</taxon>
        <taxon>Mortierella</taxon>
    </lineage>
</organism>
<dbReference type="InterPro" id="IPR019775">
    <property type="entry name" value="WD40_repeat_CS"/>
</dbReference>
<dbReference type="SMART" id="SM00320">
    <property type="entry name" value="WD40"/>
    <property type="match status" value="5"/>
</dbReference>
<keyword evidence="1 3" id="KW-0853">WD repeat</keyword>
<evidence type="ECO:0000256" key="4">
    <source>
        <dbReference type="SAM" id="MobiDB-lite"/>
    </source>
</evidence>
<dbReference type="PROSITE" id="PS50294">
    <property type="entry name" value="WD_REPEATS_REGION"/>
    <property type="match status" value="1"/>
</dbReference>
<feature type="compositionally biased region" description="Low complexity" evidence="4">
    <location>
        <begin position="66"/>
        <end position="80"/>
    </location>
</feature>
<dbReference type="InterPro" id="IPR036322">
    <property type="entry name" value="WD40_repeat_dom_sf"/>
</dbReference>
<feature type="compositionally biased region" description="Acidic residues" evidence="4">
    <location>
        <begin position="511"/>
        <end position="533"/>
    </location>
</feature>
<proteinExistence type="predicted"/>
<dbReference type="SUPFAM" id="SSF50978">
    <property type="entry name" value="WD40 repeat-like"/>
    <property type="match status" value="1"/>
</dbReference>
<evidence type="ECO:0000256" key="2">
    <source>
        <dbReference type="ARBA" id="ARBA00022737"/>
    </source>
</evidence>
<evidence type="ECO:0000313" key="5">
    <source>
        <dbReference type="EMBL" id="KAG9323751.1"/>
    </source>
</evidence>
<keyword evidence="2" id="KW-0677">Repeat</keyword>
<evidence type="ECO:0000256" key="3">
    <source>
        <dbReference type="PROSITE-ProRule" id="PRU00221"/>
    </source>
</evidence>
<dbReference type="EMBL" id="JAIFTL010000089">
    <property type="protein sequence ID" value="KAG9323751.1"/>
    <property type="molecule type" value="Genomic_DNA"/>
</dbReference>
<dbReference type="InterPro" id="IPR015943">
    <property type="entry name" value="WD40/YVTN_repeat-like_dom_sf"/>
</dbReference>
<reference evidence="5" key="1">
    <citation type="submission" date="2021-07" db="EMBL/GenBank/DDBJ databases">
        <title>Draft genome of Mortierella alpina, strain LL118, isolated from an aspen leaf litter sample.</title>
        <authorList>
            <person name="Yang S."/>
            <person name="Vinatzer B.A."/>
        </authorList>
    </citation>
    <scope>NUCLEOTIDE SEQUENCE</scope>
    <source>
        <strain evidence="5">LL118</strain>
    </source>
</reference>
<sequence length="533" mass="58181">MFFFFFFRPHTHTRHPLAFFFLLSQTSTPLPSLNTTMDKKPLKSALKKTTPAAPAANGAAKRKHASTVSTPSTKNNNSNSHVNKRAKPDTKAKGNNKNSNNSKSSATAKTAPNSANKKKDTAAKPHSTHVKKGSSVTAGSTPAKAPVKKAVVPKPKKAEVVPEGATLEDFRIVAGTYENILYGLDAYWNEDMTLRLAPIFIFAAHIGCIKSLAIGGNFLASGSTDEKIQLYDLKRRKELGALLQHQGTITSLTFHNKTHMLSGSDDGKVCVWRSKDWECLKIMKGHQASVHSIAIHPSGKIALSVSADHSVRVWNLLLGKQASMTRLQGEGLKVCWNVSGTGYSIMFDQEVRTYDMATAKCIQTIKPAKKTRLNTMTYYKDDYLVVGCEDKMVRVFSAATGELVKTLVGHGNRIKDLALVSVPYTPEETSNKEFVGRAGTKIVDVLTSVSSDGTILCWNLEDVTAPAATPEEINSKKHIGEHKTDMRVTCVSVQKGIWKNVNVGTAATGIENDEDEDDDEEAESEAESEEEDE</sequence>
<dbReference type="InterPro" id="IPR051959">
    <property type="entry name" value="PAK1-Kinase_Regulator"/>
</dbReference>
<dbReference type="InterPro" id="IPR001680">
    <property type="entry name" value="WD40_rpt"/>
</dbReference>
<evidence type="ECO:0000256" key="1">
    <source>
        <dbReference type="ARBA" id="ARBA00022574"/>
    </source>
</evidence>
<comment type="caution">
    <text evidence="5">The sequence shown here is derived from an EMBL/GenBank/DDBJ whole genome shotgun (WGS) entry which is preliminary data.</text>
</comment>
<feature type="repeat" description="WD" evidence="3">
    <location>
        <begin position="283"/>
        <end position="324"/>
    </location>
</feature>
<dbReference type="PANTHER" id="PTHR44675">
    <property type="entry name" value="PAK1 INTERACTING PROTEIN 1"/>
    <property type="match status" value="1"/>
</dbReference>
<dbReference type="AlphaFoldDB" id="A0A9P8CYT1"/>
<dbReference type="PROSITE" id="PS00678">
    <property type="entry name" value="WD_REPEATS_1"/>
    <property type="match status" value="1"/>
</dbReference>
<name>A0A9P8CYT1_MORAP</name>
<dbReference type="PROSITE" id="PS50082">
    <property type="entry name" value="WD_REPEATS_2"/>
    <property type="match status" value="2"/>
</dbReference>
<dbReference type="Gene3D" id="2.130.10.10">
    <property type="entry name" value="YVTN repeat-like/Quinoprotein amine dehydrogenase"/>
    <property type="match status" value="2"/>
</dbReference>
<feature type="region of interest" description="Disordered" evidence="4">
    <location>
        <begin position="30"/>
        <end position="150"/>
    </location>
</feature>
<dbReference type="Proteomes" id="UP000717515">
    <property type="component" value="Unassembled WGS sequence"/>
</dbReference>
<feature type="compositionally biased region" description="Low complexity" evidence="4">
    <location>
        <begin position="93"/>
        <end position="115"/>
    </location>
</feature>
<dbReference type="Pfam" id="PF00400">
    <property type="entry name" value="WD40"/>
    <property type="match status" value="3"/>
</dbReference>
<feature type="compositionally biased region" description="Low complexity" evidence="4">
    <location>
        <begin position="43"/>
        <end position="59"/>
    </location>
</feature>
<dbReference type="PANTHER" id="PTHR44675:SF1">
    <property type="entry name" value="P21-ACTIVATED PROTEIN KINASE-INTERACTING PROTEIN 1"/>
    <property type="match status" value="1"/>
</dbReference>
<gene>
    <name evidence="5" type="ORF">KVV02_007746</name>
</gene>
<feature type="repeat" description="WD" evidence="3">
    <location>
        <begin position="242"/>
        <end position="272"/>
    </location>
</feature>
<protein>
    <submittedName>
        <fullName evidence="5">Uncharacterized protein</fullName>
    </submittedName>
</protein>
<evidence type="ECO:0000313" key="6">
    <source>
        <dbReference type="Proteomes" id="UP000717515"/>
    </source>
</evidence>
<feature type="region of interest" description="Disordered" evidence="4">
    <location>
        <begin position="506"/>
        <end position="533"/>
    </location>
</feature>
<accession>A0A9P8CYT1</accession>